<keyword evidence="3 6" id="KW-0812">Transmembrane</keyword>
<feature type="transmembrane region" description="Helical" evidence="6">
    <location>
        <begin position="12"/>
        <end position="30"/>
    </location>
</feature>
<protein>
    <submittedName>
        <fullName evidence="7">AI-2E family transporter</fullName>
    </submittedName>
</protein>
<feature type="transmembrane region" description="Helical" evidence="6">
    <location>
        <begin position="42"/>
        <end position="64"/>
    </location>
</feature>
<dbReference type="RefSeq" id="WP_379864672.1">
    <property type="nucleotide sequence ID" value="NZ_JBHTBW010000021.1"/>
</dbReference>
<comment type="similarity">
    <text evidence="2">Belongs to the autoinducer-2 exporter (AI-2E) (TC 2.A.86) family.</text>
</comment>
<evidence type="ECO:0000256" key="4">
    <source>
        <dbReference type="ARBA" id="ARBA00022989"/>
    </source>
</evidence>
<evidence type="ECO:0000256" key="3">
    <source>
        <dbReference type="ARBA" id="ARBA00022692"/>
    </source>
</evidence>
<feature type="transmembrane region" description="Helical" evidence="6">
    <location>
        <begin position="220"/>
        <end position="239"/>
    </location>
</feature>
<proteinExistence type="inferred from homology"/>
<evidence type="ECO:0000313" key="7">
    <source>
        <dbReference type="EMBL" id="MFC7441384.1"/>
    </source>
</evidence>
<keyword evidence="5 6" id="KW-0472">Membrane</keyword>
<comment type="subcellular location">
    <subcellularLocation>
        <location evidence="1">Membrane</location>
        <topology evidence="1">Multi-pass membrane protein</topology>
    </subcellularLocation>
</comment>
<sequence length="357" mass="40172">MERWNLSKALQISLLILVILGILFMLYQINPWLQVVFEFLRAVLGPFFIAMIISYLLHPIVNLLSHKGLPRSLSVLLIYSLFIVSLVILTINMVPILEEQLQELSEHLPQWNQRIQGMLKEYNDHSKEILPSGVRQGLEKSLGRMEEKLSSYVEKMMSGLGATLNQLFLLFITPFLAFYMLKDIHSIERSFFALFPKQRRREFARLVHDMDEALGNYVRGQFLVCMVIGVLAYIGYLIVGVPYALLLAGLVAVFNIIPYLGPIFGAIPAIFVSLIHSPRMLMGVILVNLAVQVLEGNVISPQIVGRTLHLHPLAIIFALLVGGELGGVWGLILAVPIFAMGKVVLEHMVDHLSKVRV</sequence>
<comment type="caution">
    <text evidence="7">The sequence shown here is derived from an EMBL/GenBank/DDBJ whole genome shotgun (WGS) entry which is preliminary data.</text>
</comment>
<keyword evidence="8" id="KW-1185">Reference proteome</keyword>
<name>A0ABW2RKM8_9BACL</name>
<dbReference type="Proteomes" id="UP001596500">
    <property type="component" value="Unassembled WGS sequence"/>
</dbReference>
<accession>A0ABW2RKM8</accession>
<dbReference type="PANTHER" id="PTHR21716">
    <property type="entry name" value="TRANSMEMBRANE PROTEIN"/>
    <property type="match status" value="1"/>
</dbReference>
<evidence type="ECO:0000256" key="5">
    <source>
        <dbReference type="ARBA" id="ARBA00023136"/>
    </source>
</evidence>
<feature type="transmembrane region" description="Helical" evidence="6">
    <location>
        <begin position="245"/>
        <end position="274"/>
    </location>
</feature>
<evidence type="ECO:0000256" key="2">
    <source>
        <dbReference type="ARBA" id="ARBA00009773"/>
    </source>
</evidence>
<feature type="transmembrane region" description="Helical" evidence="6">
    <location>
        <begin position="312"/>
        <end position="338"/>
    </location>
</feature>
<dbReference type="EMBL" id="JBHTBW010000021">
    <property type="protein sequence ID" value="MFC7441384.1"/>
    <property type="molecule type" value="Genomic_DNA"/>
</dbReference>
<feature type="transmembrane region" description="Helical" evidence="6">
    <location>
        <begin position="159"/>
        <end position="181"/>
    </location>
</feature>
<gene>
    <name evidence="7" type="ORF">ACFQNG_09450</name>
</gene>
<evidence type="ECO:0000313" key="8">
    <source>
        <dbReference type="Proteomes" id="UP001596500"/>
    </source>
</evidence>
<feature type="transmembrane region" description="Helical" evidence="6">
    <location>
        <begin position="76"/>
        <end position="97"/>
    </location>
</feature>
<organism evidence="7 8">
    <name type="scientific">Laceyella putida</name>
    <dbReference type="NCBI Taxonomy" id="110101"/>
    <lineage>
        <taxon>Bacteria</taxon>
        <taxon>Bacillati</taxon>
        <taxon>Bacillota</taxon>
        <taxon>Bacilli</taxon>
        <taxon>Bacillales</taxon>
        <taxon>Thermoactinomycetaceae</taxon>
        <taxon>Laceyella</taxon>
    </lineage>
</organism>
<reference evidence="8" key="1">
    <citation type="journal article" date="2019" name="Int. J. Syst. Evol. Microbiol.">
        <title>The Global Catalogue of Microorganisms (GCM) 10K type strain sequencing project: providing services to taxonomists for standard genome sequencing and annotation.</title>
        <authorList>
            <consortium name="The Broad Institute Genomics Platform"/>
            <consortium name="The Broad Institute Genome Sequencing Center for Infectious Disease"/>
            <person name="Wu L."/>
            <person name="Ma J."/>
        </authorList>
    </citation>
    <scope>NUCLEOTIDE SEQUENCE [LARGE SCALE GENOMIC DNA]</scope>
    <source>
        <strain evidence="8">CGMCC 1.12942</strain>
    </source>
</reference>
<dbReference type="InterPro" id="IPR002549">
    <property type="entry name" value="AI-2E-like"/>
</dbReference>
<keyword evidence="4 6" id="KW-1133">Transmembrane helix</keyword>
<feature type="transmembrane region" description="Helical" evidence="6">
    <location>
        <begin position="281"/>
        <end position="300"/>
    </location>
</feature>
<dbReference type="PANTHER" id="PTHR21716:SF15">
    <property type="entry name" value="TRANSPORT PROTEIN YRRI-RELATED"/>
    <property type="match status" value="1"/>
</dbReference>
<evidence type="ECO:0000256" key="1">
    <source>
        <dbReference type="ARBA" id="ARBA00004141"/>
    </source>
</evidence>
<dbReference type="Pfam" id="PF01594">
    <property type="entry name" value="AI-2E_transport"/>
    <property type="match status" value="1"/>
</dbReference>
<evidence type="ECO:0000256" key="6">
    <source>
        <dbReference type="SAM" id="Phobius"/>
    </source>
</evidence>